<feature type="region of interest" description="Disordered" evidence="1">
    <location>
        <begin position="1"/>
        <end position="21"/>
    </location>
</feature>
<feature type="compositionally biased region" description="Low complexity" evidence="1">
    <location>
        <begin position="56"/>
        <end position="74"/>
    </location>
</feature>
<evidence type="ECO:0000313" key="3">
    <source>
        <dbReference type="EMBL" id="SFB06973.1"/>
    </source>
</evidence>
<proteinExistence type="predicted"/>
<dbReference type="Gene3D" id="2.120.10.80">
    <property type="entry name" value="Kelch-type beta propeller"/>
    <property type="match status" value="1"/>
</dbReference>
<gene>
    <name evidence="3" type="ORF">SAMN05421867_106114</name>
</gene>
<dbReference type="Pfam" id="PF12768">
    <property type="entry name" value="Rax2"/>
    <property type="match status" value="1"/>
</dbReference>
<feature type="region of interest" description="Disordered" evidence="1">
    <location>
        <begin position="56"/>
        <end position="127"/>
    </location>
</feature>
<dbReference type="InterPro" id="IPR024982">
    <property type="entry name" value="Rax2-like_C"/>
</dbReference>
<name>A0A1I0Y442_9CELL</name>
<feature type="domain" description="Rax2-like C-terminal" evidence="2">
    <location>
        <begin position="271"/>
        <end position="365"/>
    </location>
</feature>
<keyword evidence="4" id="KW-1185">Reference proteome</keyword>
<dbReference type="PANTHER" id="PTHR31778">
    <property type="entry name" value="BUD SITE SELECTION PROTEIN RAX2"/>
    <property type="match status" value="1"/>
</dbReference>
<dbReference type="PANTHER" id="PTHR31778:SF2">
    <property type="entry name" value="BUD SITE SELECTION PROTEIN RAX2"/>
    <property type="match status" value="1"/>
</dbReference>
<dbReference type="GO" id="GO:1902929">
    <property type="term" value="C:plasma membrane of growing cell tip"/>
    <property type="evidence" value="ECO:0007669"/>
    <property type="project" value="TreeGrafter"/>
</dbReference>
<dbReference type="Proteomes" id="UP000199012">
    <property type="component" value="Unassembled WGS sequence"/>
</dbReference>
<dbReference type="STRING" id="988821.SAMN05421867_106114"/>
<evidence type="ECO:0000256" key="1">
    <source>
        <dbReference type="SAM" id="MobiDB-lite"/>
    </source>
</evidence>
<sequence length="854" mass="86496">MAGVRQQTTGRRGEVRARARAGGRAVPGLLTLALAGALALAPAGASTASATTALDEASATTPAADGAAGTAAPDEASRTAAPAATDLPHGLRSVTELLEADGTLREGAPDGPVDVSGWTMTTAPDGSPRFVAEDAAADASSAALAVAGDTSWSTTFGAATAGMGLTAVTVSGTNIYVGGTVTDLASTAEGTYQHVARWDGKAWQRLGTGIDGEVMTIAVNGTDVYVGGDFERAGSVAANDLARWNGSAWSAVAGGVTNPAADYDEAVRALATNGKKLYVGGTFTKAGTVSARSLAAYDLTAKTWSAVGAGLYRCASCGVGDPGAVNALLLDGTKLYVGGNFDKAGTRTTMSLASVDTATGTWTAYGKGIHTEDGYKGVVESLALDPATRALYVGGSFTRANGVTTMNLAKLAGTTFSSVGKVTFYGDKYATVQSVAFSGGKLYIGGTFTEIDGVKRSNWAVRSGTTWSTPGGGLDDVVVAMAPKDSGVVVLGDFVTAGTLRMNRAGIWTGTAWQTFGQGVSTTAYGNGDVHAIVPDGSGAYVAGIFNQVGQKPARSIARWTGSSWDTMAGGVTTSIGDAEVHAMVKVGTDLYVAGEFSKAGGVAVRNIARWNGTSWSALGAGLDGEVYALHVLNGKLYAGGEFVNSGTQHLGGVGAWDLTAKKWLPLGNHPQYSDDVRALSSVAGQYLVIGGHFHRFYAGGMPAVEGLYGMTMFDTKDVTGSDVLDGYYLLEGVSWAGGPGGVRTLKVIGGDLYVGGQFDRAGIMTQGPGTSSGFAAKHLVVCGSAPPAPGARWAARATGSTPWPPRAASWSSAGTSCPSAAGRRPAWRSTTRRRAPTPPGAAASARAAAASGR</sequence>
<dbReference type="EMBL" id="FOKA01000006">
    <property type="protein sequence ID" value="SFB06973.1"/>
    <property type="molecule type" value="Genomic_DNA"/>
</dbReference>
<dbReference type="AlphaFoldDB" id="A0A1I0Y442"/>
<feature type="compositionally biased region" description="Polar residues" evidence="1">
    <location>
        <begin position="810"/>
        <end position="819"/>
    </location>
</feature>
<protein>
    <recommendedName>
        <fullName evidence="2">Rax2-like C-terminal domain-containing protein</fullName>
    </recommendedName>
</protein>
<feature type="region of interest" description="Disordered" evidence="1">
    <location>
        <begin position="793"/>
        <end position="854"/>
    </location>
</feature>
<feature type="compositionally biased region" description="Low complexity" evidence="1">
    <location>
        <begin position="841"/>
        <end position="854"/>
    </location>
</feature>
<dbReference type="InterPro" id="IPR015915">
    <property type="entry name" value="Kelch-typ_b-propeller"/>
</dbReference>
<dbReference type="SUPFAM" id="SSF50965">
    <property type="entry name" value="Galactose oxidase, central domain"/>
    <property type="match status" value="1"/>
</dbReference>
<organism evidence="3 4">
    <name type="scientific">Cellulomonas marina</name>
    <dbReference type="NCBI Taxonomy" id="988821"/>
    <lineage>
        <taxon>Bacteria</taxon>
        <taxon>Bacillati</taxon>
        <taxon>Actinomycetota</taxon>
        <taxon>Actinomycetes</taxon>
        <taxon>Micrococcales</taxon>
        <taxon>Cellulomonadaceae</taxon>
        <taxon>Cellulomonas</taxon>
    </lineage>
</organism>
<evidence type="ECO:0000259" key="2">
    <source>
        <dbReference type="Pfam" id="PF12768"/>
    </source>
</evidence>
<evidence type="ECO:0000313" key="4">
    <source>
        <dbReference type="Proteomes" id="UP000199012"/>
    </source>
</evidence>
<dbReference type="InterPro" id="IPR011043">
    <property type="entry name" value="Gal_Oxase/kelch_b-propeller"/>
</dbReference>
<reference evidence="3 4" key="1">
    <citation type="submission" date="2016-10" db="EMBL/GenBank/DDBJ databases">
        <authorList>
            <person name="de Groot N.N."/>
        </authorList>
    </citation>
    <scope>NUCLEOTIDE SEQUENCE [LARGE SCALE GENOMIC DNA]</scope>
    <source>
        <strain evidence="3 4">CGMCC 4.6945</strain>
    </source>
</reference>
<accession>A0A1I0Y442</accession>